<feature type="domain" description="YjiS-like" evidence="1">
    <location>
        <begin position="27"/>
        <end position="59"/>
    </location>
</feature>
<dbReference type="Proteomes" id="UP000704176">
    <property type="component" value="Unassembled WGS sequence"/>
</dbReference>
<dbReference type="EMBL" id="JAIRBM010000004">
    <property type="protein sequence ID" value="MBZ6076022.1"/>
    <property type="molecule type" value="Genomic_DNA"/>
</dbReference>
<accession>A0ABS7VKG5</accession>
<protein>
    <submittedName>
        <fullName evidence="2">DUF1127 domain-containing protein</fullName>
    </submittedName>
</protein>
<dbReference type="Pfam" id="PF06568">
    <property type="entry name" value="YjiS-like"/>
    <property type="match status" value="1"/>
</dbReference>
<proteinExistence type="predicted"/>
<sequence>MTRSATYVTSLPGATFLGSIVRAIADIAKALQHRREIVHLAEFDDRMLKDIGLIRSDVEGALAESLLHNPSRVLVRCAERHTRSERMAAPVRSARPVVPLVKSVAA</sequence>
<reference evidence="2 3" key="1">
    <citation type="submission" date="2021-09" db="EMBL/GenBank/DDBJ databases">
        <title>The complete genome sequence of a new microorganism.</title>
        <authorList>
            <person name="Zi Z."/>
        </authorList>
    </citation>
    <scope>NUCLEOTIDE SEQUENCE [LARGE SCALE GENOMIC DNA]</scope>
    <source>
        <strain evidence="2 3">WGZ8</strain>
    </source>
</reference>
<comment type="caution">
    <text evidence="2">The sequence shown here is derived from an EMBL/GenBank/DDBJ whole genome shotgun (WGS) entry which is preliminary data.</text>
</comment>
<keyword evidence="3" id="KW-1185">Reference proteome</keyword>
<evidence type="ECO:0000313" key="3">
    <source>
        <dbReference type="Proteomes" id="UP000704176"/>
    </source>
</evidence>
<dbReference type="InterPro" id="IPR009506">
    <property type="entry name" value="YjiS-like"/>
</dbReference>
<evidence type="ECO:0000259" key="1">
    <source>
        <dbReference type="Pfam" id="PF06568"/>
    </source>
</evidence>
<name>A0ABS7VKG5_9HYPH</name>
<gene>
    <name evidence="2" type="ORF">K9B37_06925</name>
</gene>
<dbReference type="RefSeq" id="WP_224312339.1">
    <property type="nucleotide sequence ID" value="NZ_JAIRBM010000004.1"/>
</dbReference>
<organism evidence="2 3">
    <name type="scientific">Microvirga puerhi</name>
    <dbReference type="NCBI Taxonomy" id="2876078"/>
    <lineage>
        <taxon>Bacteria</taxon>
        <taxon>Pseudomonadati</taxon>
        <taxon>Pseudomonadota</taxon>
        <taxon>Alphaproteobacteria</taxon>
        <taxon>Hyphomicrobiales</taxon>
        <taxon>Methylobacteriaceae</taxon>
        <taxon>Microvirga</taxon>
    </lineage>
</organism>
<evidence type="ECO:0000313" key="2">
    <source>
        <dbReference type="EMBL" id="MBZ6076022.1"/>
    </source>
</evidence>